<dbReference type="SUPFAM" id="SSF55486">
    <property type="entry name" value="Metalloproteases ('zincins'), catalytic domain"/>
    <property type="match status" value="1"/>
</dbReference>
<keyword evidence="5" id="KW-1185">Reference proteome</keyword>
<name>A0A078B4Y2_STYLE</name>
<feature type="compositionally biased region" description="Polar residues" evidence="1">
    <location>
        <begin position="22"/>
        <end position="34"/>
    </location>
</feature>
<feature type="compositionally biased region" description="Acidic residues" evidence="1">
    <location>
        <begin position="35"/>
        <end position="61"/>
    </location>
</feature>
<dbReference type="PANTHER" id="PTHR15137">
    <property type="entry name" value="TRANSCRIPTION INITIATION FACTOR TFIID"/>
    <property type="match status" value="1"/>
</dbReference>
<feature type="domain" description="Transcription initiation factor TFIID subunit 2 Ig-like" evidence="2">
    <location>
        <begin position="761"/>
        <end position="982"/>
    </location>
</feature>
<sequence length="1371" mass="161195">MDNNFNPNINPNDGNEEDENQEQYFNPNDPNDNLQPEDDEFQDDEYDDQFNDQDDDDDDDEEIDLVKLYQQQNPNGLNQGQTSSSIKISIPGLSMGANTNNLPPPQQQQNYQPEKIILQTNLPVIQEEYTNERIQDSSEMQIDEWANIQSQQNQNFYSQQFQDLDQGLPPSFQQHEFINPTPSNSSSNIILNQSALQIDEIIPIQIPIQLPEIQQEKKKKRKKKGKGSLMDFYDLDKCKLTLELDHVNKRLRGQQEFTLILKDKEQIIEKIEKLTTAKPFKKYILDLKIHAKQLDIGGVYLIDPEKQQLEDQQLKFDYPSTFDQSQFTRKVFETISKDLHSFETKQQQIYENEQKEPLFIVKAIQILKLNKENTADQLKPKLKIAILYFLEKITNFGICQNTFPSHIENSGQDNDDKESVYFFNSDQCDQNELWMPIIQGTKRSPIRWNLRFLAPKNFFTVASGKLITKEVEPEGLQRTLFVYELDDNERCIPDRIGFTMGQFSNILQLNDLKEVCQGGAIVMFTNPKKYEAFIANKFYEKNITNIVNYLQRLIQQPYPYSSLKLIFVPNLIMRESRKQSYDYAGGLHILDEELIFNRNQLENRYKTFKYLASTIAFDFFGGKVYENTPEDWWLLQGLRESLGNHFKISKCGILLYRYHIMKTIEDMYKKMKLGYERYPLSSQYYPHPSEQSFNDLVYQKCELIMHMIESMIDKSYYEKIIRQLYNSAQPTISQGQFHSIFKQVCGFKLKQFFSNWIISTSCPKLTASFNYNKKNNSLDLTIQQKSAMKSYFSYKRFTKNLIEMGQVFQTPFTYNGVKSQLATANQNVDSFFVELKRGCMRYFTGEVNVMIYLTDGAEIQTQQQKMSLKYGKSVVSVNIPLQYKVKKTIQNKKKEYETMLMYDQEMQQDDESRHDDGMMNNGQNDHHLIDNNQWKFGLNDFELEDYPYGTKNLFDVKNLESPVLWIRVDPDMEYIRKVKVVQEQNNWLFQLLQEKDIIGQIEALKQLYKFNSELVYEILKSVGTNENYFFKVRKVAITYLQRMQTTLFNKYLSHEKFLIKIYNQRNFDKKIGFYKSNDFTKVLEYYIDKSILKVISKCKELPLEIKDDVKEQYLNYQKSITQAAGSGQEGANPIGSISLNLANNEVINTTTKKPQIIAQSKQFDENNIHTSSEQIGHLLMKILQENDNSENPFDDSFFIKQILKALGNLDCFKLLPEIAAEIYRQFRLDFIGKFSPQYSVTKGSISGFFKLKKQIYKFSKNKVQNIDDRIEDVNWFYQQIQAAENQAINKMEKDLESVINDDKWPFEVRSFVSRYIIKHCFLYQNLSFLVRFNYFQFNSFIESTLYLTKKGRLVVCYKSIQNGNKSFKTSL</sequence>
<dbReference type="InterPro" id="IPR037813">
    <property type="entry name" value="TAF2"/>
</dbReference>
<dbReference type="GO" id="GO:0003682">
    <property type="term" value="F:chromatin binding"/>
    <property type="evidence" value="ECO:0007669"/>
    <property type="project" value="TreeGrafter"/>
</dbReference>
<evidence type="ECO:0000313" key="5">
    <source>
        <dbReference type="Proteomes" id="UP000039865"/>
    </source>
</evidence>
<dbReference type="PANTHER" id="PTHR15137:SF9">
    <property type="entry name" value="TRANSCRIPTION INITIATION FACTOR TFIID SUBUNIT 2"/>
    <property type="match status" value="1"/>
</dbReference>
<organism evidence="4 5">
    <name type="scientific">Stylonychia lemnae</name>
    <name type="common">Ciliate</name>
    <dbReference type="NCBI Taxonomy" id="5949"/>
    <lineage>
        <taxon>Eukaryota</taxon>
        <taxon>Sar</taxon>
        <taxon>Alveolata</taxon>
        <taxon>Ciliophora</taxon>
        <taxon>Intramacronucleata</taxon>
        <taxon>Spirotrichea</taxon>
        <taxon>Stichotrichia</taxon>
        <taxon>Sporadotrichida</taxon>
        <taxon>Oxytrichidae</taxon>
        <taxon>Stylonychinae</taxon>
        <taxon>Stylonychia</taxon>
    </lineage>
</organism>
<gene>
    <name evidence="4" type="primary">Contig677.g759</name>
    <name evidence="4" type="ORF">STYLEM_18443</name>
</gene>
<feature type="domain" description="Transcription initiation factor TFIID subunit 2 TPR repeats" evidence="3">
    <location>
        <begin position="986"/>
        <end position="1100"/>
    </location>
</feature>
<proteinExistence type="predicted"/>
<protein>
    <recommendedName>
        <fullName evidence="6">Transcription initiation factor TFIID subunit 2</fullName>
    </recommendedName>
</protein>
<evidence type="ECO:0000313" key="4">
    <source>
        <dbReference type="EMBL" id="CDW89311.1"/>
    </source>
</evidence>
<dbReference type="EMBL" id="CCKQ01017430">
    <property type="protein sequence ID" value="CDW89311.1"/>
    <property type="molecule type" value="Genomic_DNA"/>
</dbReference>
<feature type="region of interest" description="Disordered" evidence="1">
    <location>
        <begin position="1"/>
        <end position="61"/>
    </location>
</feature>
<dbReference type="GO" id="GO:0005669">
    <property type="term" value="C:transcription factor TFIID complex"/>
    <property type="evidence" value="ECO:0007669"/>
    <property type="project" value="InterPro"/>
</dbReference>
<reference evidence="4 5" key="1">
    <citation type="submission" date="2014-06" db="EMBL/GenBank/DDBJ databases">
        <authorList>
            <person name="Swart Estienne"/>
        </authorList>
    </citation>
    <scope>NUCLEOTIDE SEQUENCE [LARGE SCALE GENOMIC DNA]</scope>
    <source>
        <strain evidence="4 5">130c</strain>
    </source>
</reference>
<dbReference type="Pfam" id="PF25316">
    <property type="entry name" value="TAF2_3rd"/>
    <property type="match status" value="1"/>
</dbReference>
<dbReference type="OrthoDB" id="308861at2759"/>
<evidence type="ECO:0000259" key="3">
    <source>
        <dbReference type="Pfam" id="PF25577"/>
    </source>
</evidence>
<dbReference type="GO" id="GO:0016251">
    <property type="term" value="F:RNA polymerase II general transcription initiation factor activity"/>
    <property type="evidence" value="ECO:0007669"/>
    <property type="project" value="TreeGrafter"/>
</dbReference>
<evidence type="ECO:0000259" key="2">
    <source>
        <dbReference type="Pfam" id="PF25316"/>
    </source>
</evidence>
<evidence type="ECO:0000256" key="1">
    <source>
        <dbReference type="SAM" id="MobiDB-lite"/>
    </source>
</evidence>
<accession>A0A078B4Y2</accession>
<evidence type="ECO:0008006" key="6">
    <source>
        <dbReference type="Google" id="ProtNLM"/>
    </source>
</evidence>
<dbReference type="InterPro" id="IPR057991">
    <property type="entry name" value="TPR_TAF2_C"/>
</dbReference>
<dbReference type="GO" id="GO:0000976">
    <property type="term" value="F:transcription cis-regulatory region binding"/>
    <property type="evidence" value="ECO:0007669"/>
    <property type="project" value="TreeGrafter"/>
</dbReference>
<feature type="compositionally biased region" description="Low complexity" evidence="1">
    <location>
        <begin position="1"/>
        <end position="13"/>
    </location>
</feature>
<dbReference type="GO" id="GO:0006367">
    <property type="term" value="P:transcription initiation at RNA polymerase II promoter"/>
    <property type="evidence" value="ECO:0007669"/>
    <property type="project" value="TreeGrafter"/>
</dbReference>
<dbReference type="Pfam" id="PF25577">
    <property type="entry name" value="TPR_TAF2_C"/>
    <property type="match status" value="1"/>
</dbReference>
<dbReference type="Gene3D" id="1.10.390.10">
    <property type="entry name" value="Neutral Protease Domain 2"/>
    <property type="match status" value="1"/>
</dbReference>
<dbReference type="InterPro" id="IPR027268">
    <property type="entry name" value="Peptidase_M4/M1_CTD_sf"/>
</dbReference>
<dbReference type="InterPro" id="IPR057345">
    <property type="entry name" value="Ig-like_TAF2"/>
</dbReference>
<dbReference type="Proteomes" id="UP000039865">
    <property type="component" value="Unassembled WGS sequence"/>
</dbReference>
<dbReference type="InParanoid" id="A0A078B4Y2"/>